<evidence type="ECO:0000313" key="2">
    <source>
        <dbReference type="EMBL" id="KAK0740228.1"/>
    </source>
</evidence>
<sequence length="262" mass="28414">MGELSELTQHCASAYFQRPRGRGRQQISVGASGSSSISSPCQHADTDIPWRHGRHGTNPKGRYEPANRHSPMPRAPSSTSAHGAARSTPAAEIRLFSIPTGPPAPRTPRFNSPPQSRQTRRAQATRYLPETSPGPRCGASSQGLDSRNSSRCQGVVMFSASSPTTPNTSMSPSGYPPDATSMFRAGSEPDPPCSGDLFYKDMGDISDATRCCQMLDSLIYFPCLTQPPIFSTVIYSLTKRRSLQHMSLYIIQRGFCGCPDLT</sequence>
<comment type="caution">
    <text evidence="2">The sequence shown here is derived from an EMBL/GenBank/DDBJ whole genome shotgun (WGS) entry which is preliminary data.</text>
</comment>
<dbReference type="EMBL" id="JAUKUD010000006">
    <property type="protein sequence ID" value="KAK0740228.1"/>
    <property type="molecule type" value="Genomic_DNA"/>
</dbReference>
<reference evidence="2" key="1">
    <citation type="submission" date="2023-06" db="EMBL/GenBank/DDBJ databases">
        <title>Genome-scale phylogeny and comparative genomics of the fungal order Sordariales.</title>
        <authorList>
            <consortium name="Lawrence Berkeley National Laboratory"/>
            <person name="Hensen N."/>
            <person name="Bonometti L."/>
            <person name="Westerberg I."/>
            <person name="Brannstrom I.O."/>
            <person name="Guillou S."/>
            <person name="Cros-Aarteil S."/>
            <person name="Calhoun S."/>
            <person name="Haridas S."/>
            <person name="Kuo A."/>
            <person name="Mondo S."/>
            <person name="Pangilinan J."/>
            <person name="Riley R."/>
            <person name="LaButti K."/>
            <person name="Andreopoulos B."/>
            <person name="Lipzen A."/>
            <person name="Chen C."/>
            <person name="Yanf M."/>
            <person name="Daum C."/>
            <person name="Ng V."/>
            <person name="Clum A."/>
            <person name="Steindorff A."/>
            <person name="Ohm R."/>
            <person name="Martin F."/>
            <person name="Silar P."/>
            <person name="Natvig D."/>
            <person name="Lalanne C."/>
            <person name="Gautier V."/>
            <person name="Ament-velasquez S.L."/>
            <person name="Kruys A."/>
            <person name="Hutchinson M.I."/>
            <person name="Powell A.J."/>
            <person name="Barry K."/>
            <person name="Miller A.N."/>
            <person name="Grigoriev I.V."/>
            <person name="Debuchy R."/>
            <person name="Gladieux P."/>
            <person name="Thoren M.H."/>
            <person name="Johannesson H."/>
        </authorList>
    </citation>
    <scope>NUCLEOTIDE SEQUENCE</scope>
    <source>
        <strain evidence="2">SMH3187-1</strain>
    </source>
</reference>
<evidence type="ECO:0000313" key="3">
    <source>
        <dbReference type="Proteomes" id="UP001172155"/>
    </source>
</evidence>
<accession>A0AA40EJ13</accession>
<gene>
    <name evidence="2" type="ORF">B0T18DRAFT_204797</name>
</gene>
<protein>
    <submittedName>
        <fullName evidence="2">Uncharacterized protein</fullName>
    </submittedName>
</protein>
<dbReference type="AlphaFoldDB" id="A0AA40EJ13"/>
<dbReference type="Proteomes" id="UP001172155">
    <property type="component" value="Unassembled WGS sequence"/>
</dbReference>
<name>A0AA40EJ13_9PEZI</name>
<organism evidence="2 3">
    <name type="scientific">Schizothecium vesticola</name>
    <dbReference type="NCBI Taxonomy" id="314040"/>
    <lineage>
        <taxon>Eukaryota</taxon>
        <taxon>Fungi</taxon>
        <taxon>Dikarya</taxon>
        <taxon>Ascomycota</taxon>
        <taxon>Pezizomycotina</taxon>
        <taxon>Sordariomycetes</taxon>
        <taxon>Sordariomycetidae</taxon>
        <taxon>Sordariales</taxon>
        <taxon>Schizotheciaceae</taxon>
        <taxon>Schizothecium</taxon>
    </lineage>
</organism>
<feature type="compositionally biased region" description="Polar residues" evidence="1">
    <location>
        <begin position="139"/>
        <end position="149"/>
    </location>
</feature>
<feature type="compositionally biased region" description="Low complexity" evidence="1">
    <location>
        <begin position="112"/>
        <end position="126"/>
    </location>
</feature>
<evidence type="ECO:0000256" key="1">
    <source>
        <dbReference type="SAM" id="MobiDB-lite"/>
    </source>
</evidence>
<feature type="compositionally biased region" description="Low complexity" evidence="1">
    <location>
        <begin position="27"/>
        <end position="39"/>
    </location>
</feature>
<feature type="region of interest" description="Disordered" evidence="1">
    <location>
        <begin position="15"/>
        <end position="149"/>
    </location>
</feature>
<keyword evidence="3" id="KW-1185">Reference proteome</keyword>
<proteinExistence type="predicted"/>